<feature type="region of interest" description="Disordered" evidence="1">
    <location>
        <begin position="1"/>
        <end position="57"/>
    </location>
</feature>
<dbReference type="Proteomes" id="UP000827892">
    <property type="component" value="Chromosome II"/>
</dbReference>
<dbReference type="EMBL" id="CP090892">
    <property type="protein sequence ID" value="ULU08182.1"/>
    <property type="molecule type" value="Genomic_DNA"/>
</dbReference>
<accession>A0AAE9DMN1</accession>
<reference evidence="2 3" key="1">
    <citation type="submission" date="2022-05" db="EMBL/GenBank/DDBJ databases">
        <title>Chromosome-level reference genomes for two strains of Caenorhabditis briggsae: an improved platform for comparative genomics.</title>
        <authorList>
            <person name="Stevens L."/>
            <person name="Andersen E.C."/>
        </authorList>
    </citation>
    <scope>NUCLEOTIDE SEQUENCE [LARGE SCALE GENOMIC DNA]</scope>
    <source>
        <strain evidence="2">QX1410_ONT</strain>
        <tissue evidence="2">Whole-organism</tissue>
    </source>
</reference>
<dbReference type="AlphaFoldDB" id="A0AAE9DMN1"/>
<protein>
    <submittedName>
        <fullName evidence="2">Uncharacterized protein</fullName>
    </submittedName>
</protein>
<evidence type="ECO:0000256" key="1">
    <source>
        <dbReference type="SAM" id="MobiDB-lite"/>
    </source>
</evidence>
<evidence type="ECO:0000313" key="3">
    <source>
        <dbReference type="Proteomes" id="UP000827892"/>
    </source>
</evidence>
<organism evidence="2 3">
    <name type="scientific">Caenorhabditis briggsae</name>
    <dbReference type="NCBI Taxonomy" id="6238"/>
    <lineage>
        <taxon>Eukaryota</taxon>
        <taxon>Metazoa</taxon>
        <taxon>Ecdysozoa</taxon>
        <taxon>Nematoda</taxon>
        <taxon>Chromadorea</taxon>
        <taxon>Rhabditida</taxon>
        <taxon>Rhabditina</taxon>
        <taxon>Rhabditomorpha</taxon>
        <taxon>Rhabditoidea</taxon>
        <taxon>Rhabditidae</taxon>
        <taxon>Peloderinae</taxon>
        <taxon>Caenorhabditis</taxon>
    </lineage>
</organism>
<gene>
    <name evidence="2" type="ORF">L3Y34_019352</name>
</gene>
<name>A0AAE9DMN1_CAEBR</name>
<proteinExistence type="predicted"/>
<evidence type="ECO:0000313" key="2">
    <source>
        <dbReference type="EMBL" id="ULU08182.1"/>
    </source>
</evidence>
<sequence>MEIKPPTHTLPKMQVEDDRKLNTDPITSHAYKLINGGPRHSTESPVNDDFPPNSANQNPEVEVTLEMYRELVTATQNAKAGFQNQLLIISNLEEKLKEKAQTDKEAISTLEADLKKADILYETELNEKKNSMK</sequence>